<keyword evidence="11" id="KW-1185">Reference proteome</keyword>
<name>A0A2V5LJT8_9MICC</name>
<dbReference type="PRINTS" id="PR00101">
    <property type="entry name" value="ATCASE"/>
</dbReference>
<dbReference type="AlphaFoldDB" id="A0A2V5LJT8"/>
<comment type="subunit">
    <text evidence="7">Heterododecamer (2C3:3R2) of six catalytic PyrB chains organized as two trimers (C3), and six regulatory PyrI chains organized as three dimers (R2).</text>
</comment>
<dbReference type="InterPro" id="IPR006131">
    <property type="entry name" value="Asp_carbamoyltransf_Asp/Orn-bd"/>
</dbReference>
<dbReference type="EC" id="2.1.3.2" evidence="7"/>
<protein>
    <recommendedName>
        <fullName evidence="7">Aspartate carbamoyltransferase</fullName>
        <ecNumber evidence="7">2.1.3.2</ecNumber>
    </recommendedName>
    <alternativeName>
        <fullName evidence="7">Aspartate transcarbamylase</fullName>
        <shortName evidence="7">ATCase</shortName>
    </alternativeName>
</protein>
<dbReference type="SUPFAM" id="SSF53671">
    <property type="entry name" value="Aspartate/ornithine carbamoyltransferase"/>
    <property type="match status" value="1"/>
</dbReference>
<dbReference type="Gene3D" id="3.40.50.1370">
    <property type="entry name" value="Aspartate/ornithine carbamoyltransferase"/>
    <property type="match status" value="2"/>
</dbReference>
<organism evidence="10 11">
    <name type="scientific">Arthrobacter livingstonensis</name>
    <dbReference type="NCBI Taxonomy" id="670078"/>
    <lineage>
        <taxon>Bacteria</taxon>
        <taxon>Bacillati</taxon>
        <taxon>Actinomycetota</taxon>
        <taxon>Actinomycetes</taxon>
        <taxon>Micrococcales</taxon>
        <taxon>Micrococcaceae</taxon>
        <taxon>Arthrobacter</taxon>
    </lineage>
</organism>
<evidence type="ECO:0000313" key="10">
    <source>
        <dbReference type="EMBL" id="PYI67420.1"/>
    </source>
</evidence>
<dbReference type="PANTHER" id="PTHR45753:SF6">
    <property type="entry name" value="ASPARTATE CARBAMOYLTRANSFERASE"/>
    <property type="match status" value="1"/>
</dbReference>
<evidence type="ECO:0000256" key="2">
    <source>
        <dbReference type="ARBA" id="ARBA00008896"/>
    </source>
</evidence>
<comment type="similarity">
    <text evidence="2 7">Belongs to the aspartate/ornithine carbamoyltransferase superfamily. ATCase family.</text>
</comment>
<dbReference type="GO" id="GO:0005829">
    <property type="term" value="C:cytosol"/>
    <property type="evidence" value="ECO:0007669"/>
    <property type="project" value="TreeGrafter"/>
</dbReference>
<dbReference type="UniPathway" id="UPA00070">
    <property type="reaction ID" value="UER00116"/>
</dbReference>
<evidence type="ECO:0000256" key="3">
    <source>
        <dbReference type="ARBA" id="ARBA00022679"/>
    </source>
</evidence>
<comment type="catalytic activity">
    <reaction evidence="6 7">
        <text>carbamoyl phosphate + L-aspartate = N-carbamoyl-L-aspartate + phosphate + H(+)</text>
        <dbReference type="Rhea" id="RHEA:20013"/>
        <dbReference type="ChEBI" id="CHEBI:15378"/>
        <dbReference type="ChEBI" id="CHEBI:29991"/>
        <dbReference type="ChEBI" id="CHEBI:32814"/>
        <dbReference type="ChEBI" id="CHEBI:43474"/>
        <dbReference type="ChEBI" id="CHEBI:58228"/>
        <dbReference type="EC" id="2.1.3.2"/>
    </reaction>
</comment>
<feature type="binding site" evidence="7">
    <location>
        <position position="177"/>
    </location>
    <ligand>
        <name>L-aspartate</name>
        <dbReference type="ChEBI" id="CHEBI:29991"/>
    </ligand>
</feature>
<feature type="binding site" evidence="7">
    <location>
        <position position="134"/>
    </location>
    <ligand>
        <name>carbamoyl phosphate</name>
        <dbReference type="ChEBI" id="CHEBI:58228"/>
    </ligand>
</feature>
<feature type="binding site" evidence="7">
    <location>
        <position position="55"/>
    </location>
    <ligand>
        <name>carbamoyl phosphate</name>
        <dbReference type="ChEBI" id="CHEBI:58228"/>
    </ligand>
</feature>
<evidence type="ECO:0000256" key="5">
    <source>
        <dbReference type="ARBA" id="ARBA00043884"/>
    </source>
</evidence>
<dbReference type="RefSeq" id="WP_110500859.1">
    <property type="nucleotide sequence ID" value="NZ_QJVD01000009.1"/>
</dbReference>
<feature type="binding site" evidence="7">
    <location>
        <position position="232"/>
    </location>
    <ligand>
        <name>L-aspartate</name>
        <dbReference type="ChEBI" id="CHEBI:29991"/>
    </ligand>
</feature>
<dbReference type="GO" id="GO:0044205">
    <property type="term" value="P:'de novo' UMP biosynthetic process"/>
    <property type="evidence" value="ECO:0007669"/>
    <property type="project" value="UniProtKB-UniRule"/>
</dbReference>
<dbReference type="Pfam" id="PF02729">
    <property type="entry name" value="OTCace_N"/>
    <property type="match status" value="1"/>
</dbReference>
<gene>
    <name evidence="7" type="primary">pyrB</name>
    <name evidence="10" type="ORF">CVV68_09970</name>
</gene>
<feature type="binding site" evidence="7">
    <location>
        <position position="277"/>
    </location>
    <ligand>
        <name>carbamoyl phosphate</name>
        <dbReference type="ChEBI" id="CHEBI:58228"/>
    </ligand>
</feature>
<evidence type="ECO:0000313" key="11">
    <source>
        <dbReference type="Proteomes" id="UP000247832"/>
    </source>
</evidence>
<dbReference type="GO" id="GO:0016597">
    <property type="term" value="F:amino acid binding"/>
    <property type="evidence" value="ECO:0007669"/>
    <property type="project" value="InterPro"/>
</dbReference>
<comment type="pathway">
    <text evidence="1 7">Pyrimidine metabolism; UMP biosynthesis via de novo pathway; (S)-dihydroorotate from bicarbonate: step 2/3.</text>
</comment>
<evidence type="ECO:0000259" key="9">
    <source>
        <dbReference type="Pfam" id="PF02729"/>
    </source>
</evidence>
<comment type="caution">
    <text evidence="10">The sequence shown here is derived from an EMBL/GenBank/DDBJ whole genome shotgun (WGS) entry which is preliminary data.</text>
</comment>
<dbReference type="InterPro" id="IPR006130">
    <property type="entry name" value="Asp/Orn_carbamoylTrfase"/>
</dbReference>
<dbReference type="PROSITE" id="PS00097">
    <property type="entry name" value="CARBAMOYLTRANSFERASE"/>
    <property type="match status" value="1"/>
</dbReference>
<feature type="binding site" evidence="7">
    <location>
        <position position="104"/>
    </location>
    <ligand>
        <name>carbamoyl phosphate</name>
        <dbReference type="ChEBI" id="CHEBI:58228"/>
    </ligand>
</feature>
<accession>A0A2V5LJT8</accession>
<dbReference type="GO" id="GO:0004070">
    <property type="term" value="F:aspartate carbamoyltransferase activity"/>
    <property type="evidence" value="ECO:0007669"/>
    <property type="project" value="UniProtKB-UniRule"/>
</dbReference>
<dbReference type="InterPro" id="IPR002082">
    <property type="entry name" value="Asp_carbamoyltransf"/>
</dbReference>
<dbReference type="GO" id="GO:0006520">
    <property type="term" value="P:amino acid metabolic process"/>
    <property type="evidence" value="ECO:0007669"/>
    <property type="project" value="InterPro"/>
</dbReference>
<dbReference type="FunFam" id="3.40.50.1370:FF:000007">
    <property type="entry name" value="Aspartate carbamoyltransferase"/>
    <property type="match status" value="1"/>
</dbReference>
<dbReference type="PRINTS" id="PR00100">
    <property type="entry name" value="AOTCASE"/>
</dbReference>
<feature type="binding site" evidence="7">
    <location>
        <position position="278"/>
    </location>
    <ligand>
        <name>carbamoyl phosphate</name>
        <dbReference type="ChEBI" id="CHEBI:58228"/>
    </ligand>
</feature>
<evidence type="ECO:0000256" key="1">
    <source>
        <dbReference type="ARBA" id="ARBA00004852"/>
    </source>
</evidence>
<reference evidence="10 11" key="1">
    <citation type="submission" date="2018-05" db="EMBL/GenBank/DDBJ databases">
        <title>Genetic diversity of glacier-inhabiting Cryobacterium bacteria in China and description of Cryobacterium mengkeensis sp. nov. and Arthrobacter glacialis sp. nov.</title>
        <authorList>
            <person name="Liu Q."/>
            <person name="Xin Y.-H."/>
        </authorList>
    </citation>
    <scope>NUCLEOTIDE SEQUENCE [LARGE SCALE GENOMIC DNA]</scope>
    <source>
        <strain evidence="10 11">LI2</strain>
    </source>
</reference>
<evidence type="ECO:0000259" key="8">
    <source>
        <dbReference type="Pfam" id="PF00185"/>
    </source>
</evidence>
<evidence type="ECO:0000256" key="6">
    <source>
        <dbReference type="ARBA" id="ARBA00048859"/>
    </source>
</evidence>
<dbReference type="OrthoDB" id="9774690at2"/>
<feature type="binding site" evidence="7">
    <location>
        <position position="54"/>
    </location>
    <ligand>
        <name>carbamoyl phosphate</name>
        <dbReference type="ChEBI" id="CHEBI:58228"/>
    </ligand>
</feature>
<dbReference type="Proteomes" id="UP000247832">
    <property type="component" value="Unassembled WGS sequence"/>
</dbReference>
<dbReference type="InterPro" id="IPR006132">
    <property type="entry name" value="Asp/Orn_carbamoyltranf_P-bd"/>
</dbReference>
<dbReference type="SMR" id="A0A2V5LJT8"/>
<evidence type="ECO:0000256" key="4">
    <source>
        <dbReference type="ARBA" id="ARBA00022975"/>
    </source>
</evidence>
<dbReference type="GO" id="GO:0006207">
    <property type="term" value="P:'de novo' pyrimidine nucleobase biosynthetic process"/>
    <property type="evidence" value="ECO:0007669"/>
    <property type="project" value="InterPro"/>
</dbReference>
<keyword evidence="4 7" id="KW-0665">Pyrimidine biosynthesis</keyword>
<keyword evidence="3 7" id="KW-0808">Transferase</keyword>
<comment type="function">
    <text evidence="5 7">Catalyzes the condensation of carbamoyl phosphate and aspartate to form carbamoyl aspartate and inorganic phosphate, the committed step in the de novo pyrimidine nucleotide biosynthesis pathway.</text>
</comment>
<sequence length="337" mass="36045">MRHLLDTESLSRANAIAILDTAREMSAVGEREVKKLPALRGRTVVNLFFEDSTRTRISFEAAAKRLSADVINFSAKGSSVSKGESLKDTAQTLEAMSADAVVIRHWASGAPARLATSGWIDAAVINAGDGTHAHPTQALLDAFTMRAHWSRLSGVPSVGGDLSGMRVLIVGDVLHSRVARSNVWLLRTLGARVTLVAPPTLLPVGVEHWPCGVSYDLDAALEAGADAIMMLRVQAERMKASFFPSTREYARRWGFDDARLARLDALKLAETIIMHPGPMNRGLEISSAAADSPRSTVLDQVRNGVSVRMAALYLLLSGGMPAAHAPTSAPPAAKDHS</sequence>
<dbReference type="FunFam" id="3.40.50.1370:FF:000012">
    <property type="entry name" value="Aspartate carbamoyltransferase"/>
    <property type="match status" value="1"/>
</dbReference>
<feature type="domain" description="Aspartate/ornithine carbamoyltransferase Asp/Orn-binding" evidence="8">
    <location>
        <begin position="164"/>
        <end position="315"/>
    </location>
</feature>
<dbReference type="InterPro" id="IPR036901">
    <property type="entry name" value="Asp/Orn_carbamoylTrfase_sf"/>
</dbReference>
<dbReference type="PANTHER" id="PTHR45753">
    <property type="entry name" value="ORNITHINE CARBAMOYLTRANSFERASE, MITOCHONDRIAL"/>
    <property type="match status" value="1"/>
</dbReference>
<proteinExistence type="inferred from homology"/>
<dbReference type="NCBIfam" id="NF002032">
    <property type="entry name" value="PRK00856.1"/>
    <property type="match status" value="1"/>
</dbReference>
<evidence type="ECO:0000256" key="7">
    <source>
        <dbReference type="HAMAP-Rule" id="MF_00001"/>
    </source>
</evidence>
<dbReference type="NCBIfam" id="TIGR00670">
    <property type="entry name" value="asp_carb_tr"/>
    <property type="match status" value="1"/>
</dbReference>
<feature type="domain" description="Aspartate/ornithine carbamoyltransferase carbamoyl-P binding" evidence="9">
    <location>
        <begin position="2"/>
        <end position="146"/>
    </location>
</feature>
<feature type="binding site" evidence="7">
    <location>
        <position position="137"/>
    </location>
    <ligand>
        <name>carbamoyl phosphate</name>
        <dbReference type="ChEBI" id="CHEBI:58228"/>
    </ligand>
</feature>
<feature type="binding site" evidence="7">
    <location>
        <position position="82"/>
    </location>
    <ligand>
        <name>L-aspartate</name>
        <dbReference type="ChEBI" id="CHEBI:29991"/>
    </ligand>
</feature>
<dbReference type="Pfam" id="PF00185">
    <property type="entry name" value="OTCace"/>
    <property type="match status" value="1"/>
</dbReference>
<dbReference type="HAMAP" id="MF_00001">
    <property type="entry name" value="Asp_carb_tr"/>
    <property type="match status" value="1"/>
</dbReference>
<dbReference type="EMBL" id="QJVD01000009">
    <property type="protein sequence ID" value="PYI67420.1"/>
    <property type="molecule type" value="Genomic_DNA"/>
</dbReference>